<proteinExistence type="predicted"/>
<comment type="caution">
    <text evidence="4">The sequence shown here is derived from an EMBL/GenBank/DDBJ whole genome shotgun (WGS) entry which is preliminary data.</text>
</comment>
<dbReference type="Pfam" id="PF12796">
    <property type="entry name" value="Ank_2"/>
    <property type="match status" value="3"/>
</dbReference>
<keyword evidence="1" id="KW-0677">Repeat</keyword>
<feature type="repeat" description="ANK" evidence="3">
    <location>
        <begin position="469"/>
        <end position="501"/>
    </location>
</feature>
<evidence type="ECO:0000256" key="2">
    <source>
        <dbReference type="ARBA" id="ARBA00023043"/>
    </source>
</evidence>
<dbReference type="SUPFAM" id="SSF54236">
    <property type="entry name" value="Ubiquitin-like"/>
    <property type="match status" value="1"/>
</dbReference>
<dbReference type="SUPFAM" id="SSF48403">
    <property type="entry name" value="Ankyrin repeat"/>
    <property type="match status" value="1"/>
</dbReference>
<dbReference type="InterPro" id="IPR029071">
    <property type="entry name" value="Ubiquitin-like_domsf"/>
</dbReference>
<dbReference type="PANTHER" id="PTHR24198:SF165">
    <property type="entry name" value="ANKYRIN REPEAT-CONTAINING PROTEIN-RELATED"/>
    <property type="match status" value="1"/>
</dbReference>
<evidence type="ECO:0000256" key="1">
    <source>
        <dbReference type="ARBA" id="ARBA00022737"/>
    </source>
</evidence>
<dbReference type="Pfam" id="PF00023">
    <property type="entry name" value="Ank"/>
    <property type="match status" value="1"/>
</dbReference>
<dbReference type="AlphaFoldDB" id="A0A812IQW9"/>
<evidence type="ECO:0000256" key="3">
    <source>
        <dbReference type="PROSITE-ProRule" id="PRU00023"/>
    </source>
</evidence>
<gene>
    <name evidence="4" type="primary">ANKRD50</name>
    <name evidence="4" type="ORF">SPIL2461_LOCUS916</name>
</gene>
<evidence type="ECO:0000313" key="4">
    <source>
        <dbReference type="EMBL" id="CAE7176430.1"/>
    </source>
</evidence>
<keyword evidence="2 3" id="KW-0040">ANK repeat</keyword>
<keyword evidence="5" id="KW-1185">Reference proteome</keyword>
<dbReference type="Proteomes" id="UP000649617">
    <property type="component" value="Unassembled WGS sequence"/>
</dbReference>
<dbReference type="InterPro" id="IPR002110">
    <property type="entry name" value="Ankyrin_rpt"/>
</dbReference>
<name>A0A812IQW9_SYMPI</name>
<organism evidence="4 5">
    <name type="scientific">Symbiodinium pilosum</name>
    <name type="common">Dinoflagellate</name>
    <dbReference type="NCBI Taxonomy" id="2952"/>
    <lineage>
        <taxon>Eukaryota</taxon>
        <taxon>Sar</taxon>
        <taxon>Alveolata</taxon>
        <taxon>Dinophyceae</taxon>
        <taxon>Suessiales</taxon>
        <taxon>Symbiodiniaceae</taxon>
        <taxon>Symbiodinium</taxon>
    </lineage>
</organism>
<dbReference type="Gene3D" id="1.25.40.20">
    <property type="entry name" value="Ankyrin repeat-containing domain"/>
    <property type="match status" value="5"/>
</dbReference>
<accession>A0A812IQW9</accession>
<protein>
    <submittedName>
        <fullName evidence="4">ANKRD50 protein</fullName>
    </submittedName>
</protein>
<dbReference type="OrthoDB" id="194358at2759"/>
<dbReference type="SMART" id="SM00248">
    <property type="entry name" value="ANK"/>
    <property type="match status" value="11"/>
</dbReference>
<evidence type="ECO:0000313" key="5">
    <source>
        <dbReference type="Proteomes" id="UP000649617"/>
    </source>
</evidence>
<feature type="repeat" description="ANK" evidence="3">
    <location>
        <begin position="107"/>
        <end position="139"/>
    </location>
</feature>
<sequence length="533" mass="57361">MLDVWSLSGQKLASVSLTTELETPTVLSLKQHLQSLCQASRFRQRLLLSNINLEDDETLDSGTGSLQLVVLPFVDGTGELEAACYAGDVEQVECLLQQPQHPDQHGEGIRPVCIAASYGDEKIVELLLEAGAALEHVFETRSPLVAALCRGHLDLARLLLGALADPCTSSVSATIVSAAKRNDVELVSRFAKALSGGKVFVSTPDDGWPCPGLIALYEASKRGHAEIVWLLLQAPELAFTVVRLLLDAAANMNELGFDNMEDRFGNRFEYHDDMSTPLAAAAGKGHHNIVYLLLLARADANCGPKAPVALAARHGHGKIMQMLLQGRADVNKTSILGDDRDRVAVELAVYYGHVEILRMLLCRKADATLGNALFIASENGQQQMVMMLLKARADTAGIDGYSGHTALILATCAGHIEVVQQLLKARADPNGISESWGSTALCDASAQGHYDIVRMLLKSKAHPDPQDFSHFSPLLTASACGHKGVVQMLLERRADTEVRDSHGRTAADLAEANGHYEVAMAIDQVTGVTCIIQ</sequence>
<dbReference type="InterPro" id="IPR036770">
    <property type="entry name" value="Ankyrin_rpt-contain_sf"/>
</dbReference>
<dbReference type="CDD" id="cd17039">
    <property type="entry name" value="Ubl_ubiquitin_like"/>
    <property type="match status" value="1"/>
</dbReference>
<dbReference type="PROSITE" id="PS50088">
    <property type="entry name" value="ANK_REPEAT"/>
    <property type="match status" value="4"/>
</dbReference>
<dbReference type="PANTHER" id="PTHR24198">
    <property type="entry name" value="ANKYRIN REPEAT AND PROTEIN KINASE DOMAIN-CONTAINING PROTEIN"/>
    <property type="match status" value="1"/>
</dbReference>
<reference evidence="4" key="1">
    <citation type="submission" date="2021-02" db="EMBL/GenBank/DDBJ databases">
        <authorList>
            <person name="Dougan E. K."/>
            <person name="Rhodes N."/>
            <person name="Thang M."/>
            <person name="Chan C."/>
        </authorList>
    </citation>
    <scope>NUCLEOTIDE SEQUENCE</scope>
</reference>
<feature type="repeat" description="ANK" evidence="3">
    <location>
        <begin position="402"/>
        <end position="434"/>
    </location>
</feature>
<dbReference type="PROSITE" id="PS50297">
    <property type="entry name" value="ANK_REP_REGION"/>
    <property type="match status" value="2"/>
</dbReference>
<feature type="repeat" description="ANK" evidence="3">
    <location>
        <begin position="436"/>
        <end position="468"/>
    </location>
</feature>
<dbReference type="EMBL" id="CAJNIZ010000836">
    <property type="protein sequence ID" value="CAE7176430.1"/>
    <property type="molecule type" value="Genomic_DNA"/>
</dbReference>